<sequence length="41" mass="4565">MSDDTLTFDDLRERGCICRVPPLHPETGAVINRDCPVHGLD</sequence>
<keyword evidence="2" id="KW-1185">Reference proteome</keyword>
<evidence type="ECO:0000313" key="1">
    <source>
        <dbReference type="EMBL" id="MBB3053556.1"/>
    </source>
</evidence>
<gene>
    <name evidence="1" type="ORF">FHS23_004610</name>
</gene>
<dbReference type="AlphaFoldDB" id="A0A839S6Y8"/>
<dbReference type="EMBL" id="JACHWU010000011">
    <property type="protein sequence ID" value="MBB3053556.1"/>
    <property type="molecule type" value="Genomic_DNA"/>
</dbReference>
<comment type="caution">
    <text evidence="1">The sequence shown here is derived from an EMBL/GenBank/DDBJ whole genome shotgun (WGS) entry which is preliminary data.</text>
</comment>
<protein>
    <submittedName>
        <fullName evidence="1">Uncharacterized protein</fullName>
    </submittedName>
</protein>
<dbReference type="Proteomes" id="UP000550714">
    <property type="component" value="Unassembled WGS sequence"/>
</dbReference>
<proteinExistence type="predicted"/>
<organism evidence="1 2">
    <name type="scientific">Prauserella isguenensis</name>
    <dbReference type="NCBI Taxonomy" id="1470180"/>
    <lineage>
        <taxon>Bacteria</taxon>
        <taxon>Bacillati</taxon>
        <taxon>Actinomycetota</taxon>
        <taxon>Actinomycetes</taxon>
        <taxon>Pseudonocardiales</taxon>
        <taxon>Pseudonocardiaceae</taxon>
        <taxon>Prauserella</taxon>
    </lineage>
</organism>
<dbReference type="RefSeq" id="WP_281372576.1">
    <property type="nucleotide sequence ID" value="NZ_JACHWU010000011.1"/>
</dbReference>
<reference evidence="1 2" key="1">
    <citation type="submission" date="2020-08" db="EMBL/GenBank/DDBJ databases">
        <title>Genomic Encyclopedia of Type Strains, Phase III (KMG-III): the genomes of soil and plant-associated and newly described type strains.</title>
        <authorList>
            <person name="Whitman W."/>
        </authorList>
    </citation>
    <scope>NUCLEOTIDE SEQUENCE [LARGE SCALE GENOMIC DNA]</scope>
    <source>
        <strain evidence="1 2">CECT 8577</strain>
    </source>
</reference>
<name>A0A839S6Y8_9PSEU</name>
<evidence type="ECO:0000313" key="2">
    <source>
        <dbReference type="Proteomes" id="UP000550714"/>
    </source>
</evidence>
<accession>A0A839S6Y8</accession>